<keyword evidence="2" id="KW-1185">Reference proteome</keyword>
<evidence type="ECO:0000313" key="1">
    <source>
        <dbReference type="EMBL" id="UOQ70863.1"/>
    </source>
</evidence>
<evidence type="ECO:0008006" key="3">
    <source>
        <dbReference type="Google" id="ProtNLM"/>
    </source>
</evidence>
<organism evidence="1 2">
    <name type="scientific">Hymenobacter cellulosilyticus</name>
    <dbReference type="NCBI Taxonomy" id="2932248"/>
    <lineage>
        <taxon>Bacteria</taxon>
        <taxon>Pseudomonadati</taxon>
        <taxon>Bacteroidota</taxon>
        <taxon>Cytophagia</taxon>
        <taxon>Cytophagales</taxon>
        <taxon>Hymenobacteraceae</taxon>
        <taxon>Hymenobacter</taxon>
    </lineage>
</organism>
<dbReference type="AlphaFoldDB" id="A0A8T9Q754"/>
<sequence>MGYGIPNFVVAYNLARPNEPLAAGNPDASQNRLVVFPNPSQSDELYVQLTPDFQNQPLTVRITDTRGALVAERKLPATAARKLRSRPVR</sequence>
<accession>A0A8T9Q754</accession>
<name>A0A8T9Q754_9BACT</name>
<proteinExistence type="predicted"/>
<evidence type="ECO:0000313" key="2">
    <source>
        <dbReference type="Proteomes" id="UP000831796"/>
    </source>
</evidence>
<dbReference type="EMBL" id="CP095046">
    <property type="protein sequence ID" value="UOQ70863.1"/>
    <property type="molecule type" value="Genomic_DNA"/>
</dbReference>
<protein>
    <recommendedName>
        <fullName evidence="3">T9SS type A sorting domain-containing protein</fullName>
    </recommendedName>
</protein>
<dbReference type="KEGG" id="hcu:MUN79_19560"/>
<dbReference type="Proteomes" id="UP000831796">
    <property type="component" value="Chromosome"/>
</dbReference>
<reference evidence="1" key="1">
    <citation type="submission" date="2022-04" db="EMBL/GenBank/DDBJ databases">
        <title>Hymenobacter sp. isolated from the air.</title>
        <authorList>
            <person name="Won M."/>
            <person name="Lee C.-M."/>
            <person name="Woen H.-Y."/>
            <person name="Kwon S.-W."/>
        </authorList>
    </citation>
    <scope>NUCLEOTIDE SEQUENCE</scope>
    <source>
        <strain evidence="1">5116S-3</strain>
    </source>
</reference>
<dbReference type="RefSeq" id="WP_244674276.1">
    <property type="nucleotide sequence ID" value="NZ_CP095046.1"/>
</dbReference>
<gene>
    <name evidence="1" type="ORF">MUN79_19560</name>
</gene>